<dbReference type="AlphaFoldDB" id="H6V705"/>
<dbReference type="PANTHER" id="PTHR33840">
    <property type="match status" value="1"/>
</dbReference>
<evidence type="ECO:0000313" key="2">
    <source>
        <dbReference type="EMBL" id="AFA52008.1"/>
    </source>
</evidence>
<keyword evidence="2" id="KW-0560">Oxidoreductase</keyword>
<sequence>MTACWRLLVLFGQAGDTMMKMSSASTANLTPVTLRFGVFFDGTGNNLHNATAEGEQGDKGGSYGNALSNVALLHALYPADAAGADGPQAFLKRYVEGVGTLAGEADHVYASATGHGRTGAEARVAEALQGMAEQLRAWRQAHPQATLEGVEFDLFGFSRGAAAVRHLANLLHDGAGGLLSVACETSINFIGLFDTVAAIIAPLQGDFDPADGRHGGLRLGLGADIARHVVQLVAEDERRHNFPLVRSGHDIVLPGVHSNIGGGYPETLLEQVLLCKPQSQCVPVGTRVEQCRVHAKVSALLASAFADMGEPRPRVMTWEEPIAGGRRDEAQKQVYAAVYRERHVAGHLSRVYLSVMRALAVRAGVPFAPLGAQAEHRLPDELSGISRKLHAFALGETGQVGLSEEEQRLLRDRYVHASANWNALKGLRNSVLDVLFVNRPGAGGRVVHANPAQ</sequence>
<keyword evidence="2" id="KW-0503">Monooxygenase</keyword>
<dbReference type="SUPFAM" id="SSF53474">
    <property type="entry name" value="alpha/beta-Hydrolases"/>
    <property type="match status" value="1"/>
</dbReference>
<organism evidence="2">
    <name type="scientific">Pseudomonas putida</name>
    <name type="common">Arthrobacter siderocapsulatus</name>
    <dbReference type="NCBI Taxonomy" id="303"/>
    <lineage>
        <taxon>Bacteria</taxon>
        <taxon>Pseudomonadati</taxon>
        <taxon>Pseudomonadota</taxon>
        <taxon>Gammaproteobacteria</taxon>
        <taxon>Pseudomonadales</taxon>
        <taxon>Pseudomonadaceae</taxon>
        <taxon>Pseudomonas</taxon>
    </lineage>
</organism>
<proteinExistence type="predicted"/>
<dbReference type="GO" id="GO:0004497">
    <property type="term" value="F:monooxygenase activity"/>
    <property type="evidence" value="ECO:0007669"/>
    <property type="project" value="UniProtKB-KW"/>
</dbReference>
<evidence type="ECO:0000259" key="1">
    <source>
        <dbReference type="Pfam" id="PF09994"/>
    </source>
</evidence>
<feature type="domain" description="T6SS Phospholipase effector Tle1-like catalytic" evidence="1">
    <location>
        <begin position="38"/>
        <end position="173"/>
    </location>
</feature>
<dbReference type="InterPro" id="IPR029058">
    <property type="entry name" value="AB_hydrolase_fold"/>
</dbReference>
<gene>
    <name evidence="2" type="primary">ttabmo</name>
</gene>
<accession>H6V705</accession>
<dbReference type="Pfam" id="PF09994">
    <property type="entry name" value="T6SS_Tle1-like_cat"/>
    <property type="match status" value="1"/>
</dbReference>
<dbReference type="InterPro" id="IPR018712">
    <property type="entry name" value="Tle1-like_cat"/>
</dbReference>
<protein>
    <submittedName>
        <fullName evidence="2">Tetradecyltrimethylammonium monooxygenase</fullName>
    </submittedName>
</protein>
<dbReference type="EMBL" id="JN797595">
    <property type="protein sequence ID" value="AFA52008.1"/>
    <property type="molecule type" value="Genomic_DNA"/>
</dbReference>
<reference evidence="2" key="1">
    <citation type="journal article" date="2014" name="Appl. Biochem. Biotechnol.">
        <title>Identification, cloning and biochemical characterization of Pseudomonas putida A (ATCC 12633) monooxygenase enzyme necessary for the metabolism of tetradecyltrimethylammonium bromide.</title>
        <authorList>
            <person name="Liffourrena A.S."/>
            <person name="Lucchesi G.I."/>
        </authorList>
    </citation>
    <scope>NUCLEOTIDE SEQUENCE</scope>
    <source>
        <strain evidence="2">ATCC 12633</strain>
    </source>
</reference>
<name>H6V705_PSEPU</name>
<dbReference type="PANTHER" id="PTHR33840:SF1">
    <property type="entry name" value="TLE1 PHOSPHOLIPASE DOMAIN-CONTAINING PROTEIN"/>
    <property type="match status" value="1"/>
</dbReference>